<dbReference type="Proteomes" id="UP001221757">
    <property type="component" value="Unassembled WGS sequence"/>
</dbReference>
<name>A0AAD7BQY3_MYCRO</name>
<accession>A0AAD7BQY3</accession>
<keyword evidence="2" id="KW-1185">Reference proteome</keyword>
<evidence type="ECO:0000313" key="1">
    <source>
        <dbReference type="EMBL" id="KAJ7627894.1"/>
    </source>
</evidence>
<evidence type="ECO:0000313" key="2">
    <source>
        <dbReference type="Proteomes" id="UP001221757"/>
    </source>
</evidence>
<organism evidence="1 2">
    <name type="scientific">Mycena rosella</name>
    <name type="common">Pink bonnet</name>
    <name type="synonym">Agaricus rosellus</name>
    <dbReference type="NCBI Taxonomy" id="1033263"/>
    <lineage>
        <taxon>Eukaryota</taxon>
        <taxon>Fungi</taxon>
        <taxon>Dikarya</taxon>
        <taxon>Basidiomycota</taxon>
        <taxon>Agaricomycotina</taxon>
        <taxon>Agaricomycetes</taxon>
        <taxon>Agaricomycetidae</taxon>
        <taxon>Agaricales</taxon>
        <taxon>Marasmiineae</taxon>
        <taxon>Mycenaceae</taxon>
        <taxon>Mycena</taxon>
    </lineage>
</organism>
<dbReference type="AlphaFoldDB" id="A0AAD7BQY3"/>
<comment type="caution">
    <text evidence="1">The sequence shown here is derived from an EMBL/GenBank/DDBJ whole genome shotgun (WGS) entry which is preliminary data.</text>
</comment>
<protein>
    <submittedName>
        <fullName evidence="1">Uncharacterized protein</fullName>
    </submittedName>
</protein>
<reference evidence="1" key="1">
    <citation type="submission" date="2023-03" db="EMBL/GenBank/DDBJ databases">
        <title>Massive genome expansion in bonnet fungi (Mycena s.s.) driven by repeated elements and novel gene families across ecological guilds.</title>
        <authorList>
            <consortium name="Lawrence Berkeley National Laboratory"/>
            <person name="Harder C.B."/>
            <person name="Miyauchi S."/>
            <person name="Viragh M."/>
            <person name="Kuo A."/>
            <person name="Thoen E."/>
            <person name="Andreopoulos B."/>
            <person name="Lu D."/>
            <person name="Skrede I."/>
            <person name="Drula E."/>
            <person name="Henrissat B."/>
            <person name="Morin E."/>
            <person name="Kohler A."/>
            <person name="Barry K."/>
            <person name="LaButti K."/>
            <person name="Morin E."/>
            <person name="Salamov A."/>
            <person name="Lipzen A."/>
            <person name="Mereny Z."/>
            <person name="Hegedus B."/>
            <person name="Baldrian P."/>
            <person name="Stursova M."/>
            <person name="Weitz H."/>
            <person name="Taylor A."/>
            <person name="Grigoriev I.V."/>
            <person name="Nagy L.G."/>
            <person name="Martin F."/>
            <person name="Kauserud H."/>
        </authorList>
    </citation>
    <scope>NUCLEOTIDE SEQUENCE</scope>
    <source>
        <strain evidence="1">CBHHK067</strain>
    </source>
</reference>
<dbReference type="EMBL" id="JARKIE010000563">
    <property type="protein sequence ID" value="KAJ7627894.1"/>
    <property type="molecule type" value="Genomic_DNA"/>
</dbReference>
<proteinExistence type="predicted"/>
<gene>
    <name evidence="1" type="ORF">B0H17DRAFT_1150811</name>
</gene>
<sequence>MENLYTVLGGSTPGVFNHSPFLVGGASAPVMPIVIKCTSEPEAKAALGLQPLFKKLGSETANERPEDFATALAESSQISDIFATQGPFYAVYLGKTQRAIYVRTFKPQVHEFMFAKFRRLESIKEALVYMVLKGNMQKMSAMGLGLPAPKTQSPEKSSKAKIIYSHIRDFTGITNTIYGSTSQAPTYASYGFGKHASYYLQAHGYDEDSIGTIETLWMASKDVDEFLKPLISRGMPATEVQWLWDLIHHDDNCGF</sequence>